<protein>
    <submittedName>
        <fullName evidence="5">FMN-dependent dehydrogenase-domain-containing protein</fullName>
    </submittedName>
</protein>
<feature type="signal peptide" evidence="2">
    <location>
        <begin position="1"/>
        <end position="19"/>
    </location>
</feature>
<dbReference type="Pfam" id="PF01070">
    <property type="entry name" value="FMN_dh"/>
    <property type="match status" value="1"/>
</dbReference>
<feature type="domain" description="FMN-dependent dehydrogenase" evidence="3">
    <location>
        <begin position="183"/>
        <end position="268"/>
    </location>
</feature>
<dbReference type="Gene3D" id="2.60.120.10">
    <property type="entry name" value="Jelly Rolls"/>
    <property type="match status" value="1"/>
</dbReference>
<dbReference type="CDD" id="cd02233">
    <property type="entry name" value="cupin_HNL-like"/>
    <property type="match status" value="1"/>
</dbReference>
<keyword evidence="6" id="KW-1185">Reference proteome</keyword>
<feature type="chain" id="PRO_5024953424" evidence="2">
    <location>
        <begin position="20"/>
        <end position="276"/>
    </location>
</feature>
<organism evidence="5 6">
    <name type="scientific">Aspergillus novoparasiticus</name>
    <dbReference type="NCBI Taxonomy" id="986946"/>
    <lineage>
        <taxon>Eukaryota</taxon>
        <taxon>Fungi</taxon>
        <taxon>Dikarya</taxon>
        <taxon>Ascomycota</taxon>
        <taxon>Pezizomycotina</taxon>
        <taxon>Eurotiomycetes</taxon>
        <taxon>Eurotiomycetidae</taxon>
        <taxon>Eurotiales</taxon>
        <taxon>Aspergillaceae</taxon>
        <taxon>Aspergillus</taxon>
        <taxon>Aspergillus subgen. Circumdati</taxon>
    </lineage>
</organism>
<dbReference type="InterPro" id="IPR013096">
    <property type="entry name" value="Cupin_2"/>
</dbReference>
<dbReference type="AlphaFoldDB" id="A0A5N6F6K7"/>
<dbReference type="Gene3D" id="3.20.20.70">
    <property type="entry name" value="Aldolase class I"/>
    <property type="match status" value="1"/>
</dbReference>
<proteinExistence type="predicted"/>
<sequence length="276" mass="30384">MRLLNYLLPVVPLLQTVSSSAPVAIIARPSPANETSVVLGDTFTGDAYIDASHADNETWIGNVLFTPSARTHWHTHERGQLLRVIAGSGWVCDKGASPRHLRVGDTAWCPPGVTHWHGAEEGSFLVHEAIAYGATEWLDAVGDEEFDQRVFCIKDLREAANEKLPTVYRGFHDDRLTGIDFNSLGDNESTFDQYKTRPQVLVNVDEIDASTTIFECKVAFPLAFNHTGMQTLAHTDREFATYRAAANLGLGMMLSSYSTVFLKEAIAQGEANPYAI</sequence>
<dbReference type="GO" id="GO:0016491">
    <property type="term" value="F:oxidoreductase activity"/>
    <property type="evidence" value="ECO:0007669"/>
    <property type="project" value="InterPro"/>
</dbReference>
<dbReference type="InterPro" id="IPR011051">
    <property type="entry name" value="RmlC_Cupin_sf"/>
</dbReference>
<dbReference type="EMBL" id="ML733399">
    <property type="protein sequence ID" value="KAB8224450.1"/>
    <property type="molecule type" value="Genomic_DNA"/>
</dbReference>
<feature type="domain" description="Cupin type-2" evidence="4">
    <location>
        <begin position="64"/>
        <end position="120"/>
    </location>
</feature>
<evidence type="ECO:0000313" key="5">
    <source>
        <dbReference type="EMBL" id="KAB8224450.1"/>
    </source>
</evidence>
<dbReference type="InterPro" id="IPR013785">
    <property type="entry name" value="Aldolase_TIM"/>
</dbReference>
<name>A0A5N6F6K7_9EURO</name>
<dbReference type="PANTHER" id="PTHR43698:SF1">
    <property type="entry name" value="BLL4564 PROTEIN"/>
    <property type="match status" value="1"/>
</dbReference>
<gene>
    <name evidence="5" type="ORF">BDV33DRAFT_199485</name>
</gene>
<evidence type="ECO:0000259" key="3">
    <source>
        <dbReference type="Pfam" id="PF01070"/>
    </source>
</evidence>
<accession>A0A5N6F6K7</accession>
<evidence type="ECO:0000256" key="1">
    <source>
        <dbReference type="ARBA" id="ARBA00001917"/>
    </source>
</evidence>
<dbReference type="SUPFAM" id="SSF51182">
    <property type="entry name" value="RmlC-like cupins"/>
    <property type="match status" value="1"/>
</dbReference>
<evidence type="ECO:0000313" key="6">
    <source>
        <dbReference type="Proteomes" id="UP000326799"/>
    </source>
</evidence>
<comment type="cofactor">
    <cofactor evidence="1">
        <name>FMN</name>
        <dbReference type="ChEBI" id="CHEBI:58210"/>
    </cofactor>
</comment>
<dbReference type="Pfam" id="PF07883">
    <property type="entry name" value="Cupin_2"/>
    <property type="match status" value="1"/>
</dbReference>
<evidence type="ECO:0000256" key="2">
    <source>
        <dbReference type="SAM" id="SignalP"/>
    </source>
</evidence>
<evidence type="ECO:0000259" key="4">
    <source>
        <dbReference type="Pfam" id="PF07883"/>
    </source>
</evidence>
<keyword evidence="2" id="KW-0732">Signal</keyword>
<dbReference type="InterPro" id="IPR000262">
    <property type="entry name" value="FMN-dep_DH"/>
</dbReference>
<reference evidence="5 6" key="1">
    <citation type="submission" date="2019-04" db="EMBL/GenBank/DDBJ databases">
        <title>Fungal friends and foes A comparative genomics study of 23 Aspergillus species from section Flavi.</title>
        <authorList>
            <consortium name="DOE Joint Genome Institute"/>
            <person name="Kjaerbolling I."/>
            <person name="Vesth T.C."/>
            <person name="Frisvad J.C."/>
            <person name="Nybo J.L."/>
            <person name="Theobald S."/>
            <person name="Kildgaard S."/>
            <person name="Petersen T.I."/>
            <person name="Kuo A."/>
            <person name="Sato A."/>
            <person name="Lyhne E.K."/>
            <person name="Kogle M.E."/>
            <person name="Wiebenga A."/>
            <person name="Kun R.S."/>
            <person name="Lubbers R.J."/>
            <person name="Makela M.R."/>
            <person name="Barry K."/>
            <person name="Chovatia M."/>
            <person name="Clum A."/>
            <person name="Daum C."/>
            <person name="Haridas S."/>
            <person name="He G."/>
            <person name="LaButti K."/>
            <person name="Lipzen A."/>
            <person name="Mondo S."/>
            <person name="Pangilinan J."/>
            <person name="Riley R."/>
            <person name="Salamov A."/>
            <person name="Simmons B.A."/>
            <person name="Magnuson J.K."/>
            <person name="Henrissat B."/>
            <person name="Mortensen U.H."/>
            <person name="Larsen T.O."/>
            <person name="De vries R.P."/>
            <person name="Grigoriev I.V."/>
            <person name="Machida M."/>
            <person name="Baker S.E."/>
            <person name="Andersen M.R."/>
        </authorList>
    </citation>
    <scope>NUCLEOTIDE SEQUENCE [LARGE SCALE GENOMIC DNA]</scope>
    <source>
        <strain evidence="5 6">CBS 126849</strain>
    </source>
</reference>
<dbReference type="InterPro" id="IPR014710">
    <property type="entry name" value="RmlC-like_jellyroll"/>
</dbReference>
<dbReference type="InterPro" id="IPR047263">
    <property type="entry name" value="HNL-like_cupin"/>
</dbReference>
<dbReference type="Proteomes" id="UP000326799">
    <property type="component" value="Unassembled WGS sequence"/>
</dbReference>
<dbReference type="PANTHER" id="PTHR43698">
    <property type="entry name" value="RIBD C-TERMINAL DOMAIN CONTAINING PROTEIN"/>
    <property type="match status" value="1"/>
</dbReference>
<dbReference type="SUPFAM" id="SSF51395">
    <property type="entry name" value="FMN-linked oxidoreductases"/>
    <property type="match status" value="1"/>
</dbReference>